<dbReference type="AlphaFoldDB" id="A0AAN8TY11"/>
<dbReference type="Proteomes" id="UP001371456">
    <property type="component" value="Unassembled WGS sequence"/>
</dbReference>
<reference evidence="2 3" key="1">
    <citation type="submission" date="2024-02" db="EMBL/GenBank/DDBJ databases">
        <title>de novo genome assembly of Solanum bulbocastanum strain 11H21.</title>
        <authorList>
            <person name="Hosaka A.J."/>
        </authorList>
    </citation>
    <scope>NUCLEOTIDE SEQUENCE [LARGE SCALE GENOMIC DNA]</scope>
    <source>
        <tissue evidence="2">Young leaves</tissue>
    </source>
</reference>
<gene>
    <name evidence="2" type="ORF">RDI58_011447</name>
</gene>
<evidence type="ECO:0000313" key="2">
    <source>
        <dbReference type="EMBL" id="KAK6792366.1"/>
    </source>
</evidence>
<comment type="caution">
    <text evidence="2">The sequence shown here is derived from an EMBL/GenBank/DDBJ whole genome shotgun (WGS) entry which is preliminary data.</text>
</comment>
<evidence type="ECO:0000313" key="3">
    <source>
        <dbReference type="Proteomes" id="UP001371456"/>
    </source>
</evidence>
<protein>
    <submittedName>
        <fullName evidence="2">Uncharacterized protein</fullName>
    </submittedName>
</protein>
<evidence type="ECO:0000256" key="1">
    <source>
        <dbReference type="SAM" id="MobiDB-lite"/>
    </source>
</evidence>
<accession>A0AAN8TY11</accession>
<keyword evidence="3" id="KW-1185">Reference proteome</keyword>
<sequence length="23" mass="2515">MIGEGEGRAVEIENGDKRQGKQL</sequence>
<dbReference type="EMBL" id="JBANQN010000004">
    <property type="protein sequence ID" value="KAK6792366.1"/>
    <property type="molecule type" value="Genomic_DNA"/>
</dbReference>
<proteinExistence type="predicted"/>
<organism evidence="2 3">
    <name type="scientific">Solanum bulbocastanum</name>
    <name type="common">Wild potato</name>
    <dbReference type="NCBI Taxonomy" id="147425"/>
    <lineage>
        <taxon>Eukaryota</taxon>
        <taxon>Viridiplantae</taxon>
        <taxon>Streptophyta</taxon>
        <taxon>Embryophyta</taxon>
        <taxon>Tracheophyta</taxon>
        <taxon>Spermatophyta</taxon>
        <taxon>Magnoliopsida</taxon>
        <taxon>eudicotyledons</taxon>
        <taxon>Gunneridae</taxon>
        <taxon>Pentapetalae</taxon>
        <taxon>asterids</taxon>
        <taxon>lamiids</taxon>
        <taxon>Solanales</taxon>
        <taxon>Solanaceae</taxon>
        <taxon>Solanoideae</taxon>
        <taxon>Solaneae</taxon>
        <taxon>Solanum</taxon>
    </lineage>
</organism>
<feature type="region of interest" description="Disordered" evidence="1">
    <location>
        <begin position="1"/>
        <end position="23"/>
    </location>
</feature>
<name>A0AAN8TY11_SOLBU</name>